<sequence>MSGGGVFGIYAPEPEAPVTASEGPDSGFLETIGAAFRLGVDEQVLVQDGRLAERYVGLVRDLQALGVPRDRLWKPQEIDISARMGNGPTPAGMEEIDRDAVWREIAAARARGHRGFASLPATRDEFDRAILTRNGERARDQGIVDRGGFLPNLIGSAGSSFTDPVNLLTLPIGGGGKTLLQIFAREALANSAVELLQTPMFMQGRANLGEDVTASDVARNVGAAALFGGTVGVGGRVLADAAMTATAPLARAWNERGSVDQQIARALSGAVVDENSWRGVRLSQDLFDGLSDMDLAEGVRVARDGVLTPTERAAVAVIERQAEIDTVNPYQGPNAADAHAERLGDAISRVLNDLPAIDYEAAARAGLPQVSGELATASPMPSAPGRAAAAGEVTSVGGDAWRVVKNRIGHFESGNGRAYNNGTGSNAAGIYQFMPDTWVGLYRRRFGNDGRTRAQILELRRSPQMQEQLMDDAGAGYMRNLASWGFPATPANLYLHHHFSPASARAILASPRGRTLESIFLEAEGGRMTRLIFDQNPHLRRTMTAGDILDEMARRTSARPGRAPRRPAAETAPPPSSNPVADTGVTTEALRAEATVLNQQAMMLPDMSTLTTARFRPDEVDVDAELMQFKGGGDAFGVTERLQGVETWNPVLAGRTIVWEAEDGRRLIADGHQRLGLARRIAAADPGQNPMIDAIVMREADGWDAQSVRTWAALKNIAEGSGTPVDAAKVFRAMGPDAAARYLPPRSALVRDAGGLARLGDEAFGAVVNELVDPAHAAIVGRAVNDPGTQAALVNLLIRLQPRTLGEADGIVQQGIAAGFTRETQADMFGTLDSTVSLMVERSRVLDRGLAELRKMRQIFTTAANNAETLGTAGNRIDVTRSAQEALDNATAVDIIARLAWRAGPVKDAIDRGARALADGQRQSDVVRQFVRDVRAIDVNELVRRGAEVEGPGVDAIDGVNADAIGRGSDVAGEDAGIPPQSGYSDQPDLNDNAWPSRAEIEAAGQTGFALFDEPTLRPFDDAAEGPGPRAQVDSIDHDLKALADELAQDGPDMFALDDGDPRPLADIFDEFDRDAAAIEAVRGCL</sequence>
<feature type="region of interest" description="Disordered" evidence="1">
    <location>
        <begin position="555"/>
        <end position="582"/>
    </location>
</feature>
<dbReference type="RefSeq" id="WP_169944315.1">
    <property type="nucleotide sequence ID" value="NZ_CP053015.1"/>
</dbReference>
<dbReference type="Gene3D" id="1.10.530.10">
    <property type="match status" value="1"/>
</dbReference>
<evidence type="ECO:0000256" key="1">
    <source>
        <dbReference type="SAM" id="MobiDB-lite"/>
    </source>
</evidence>
<gene>
    <name evidence="2" type="ORF">GV829_04665</name>
</gene>
<reference evidence="2 3" key="1">
    <citation type="submission" date="2020-01" db="EMBL/GenBank/DDBJ databases">
        <title>Sphingomonas sp. strain CSW-10.</title>
        <authorList>
            <person name="Chen W.-M."/>
        </authorList>
    </citation>
    <scope>NUCLEOTIDE SEQUENCE [LARGE SCALE GENOMIC DNA]</scope>
    <source>
        <strain evidence="2 3">CSW-10</strain>
    </source>
</reference>
<dbReference type="CDD" id="cd00442">
    <property type="entry name" value="Lyz-like"/>
    <property type="match status" value="1"/>
</dbReference>
<proteinExistence type="predicted"/>
<dbReference type="KEGG" id="slan:GV829_04665"/>
<feature type="region of interest" description="Disordered" evidence="1">
    <location>
        <begin position="965"/>
        <end position="988"/>
    </location>
</feature>
<dbReference type="AlphaFoldDB" id="A0A6M4ARW9"/>
<organism evidence="2 3">
    <name type="scientific">Sphingomonas lacunae</name>
    <dbReference type="NCBI Taxonomy" id="2698828"/>
    <lineage>
        <taxon>Bacteria</taxon>
        <taxon>Pseudomonadati</taxon>
        <taxon>Pseudomonadota</taxon>
        <taxon>Alphaproteobacteria</taxon>
        <taxon>Sphingomonadales</taxon>
        <taxon>Sphingomonadaceae</taxon>
        <taxon>Sphingomonas</taxon>
    </lineage>
</organism>
<evidence type="ECO:0000313" key="2">
    <source>
        <dbReference type="EMBL" id="QJQ31828.1"/>
    </source>
</evidence>
<accession>A0A6M4ARW9</accession>
<evidence type="ECO:0000313" key="3">
    <source>
        <dbReference type="Proteomes" id="UP000503018"/>
    </source>
</evidence>
<protein>
    <submittedName>
        <fullName evidence="2">Uncharacterized protein</fullName>
    </submittedName>
</protein>
<keyword evidence="3" id="KW-1185">Reference proteome</keyword>
<dbReference type="Proteomes" id="UP000503018">
    <property type="component" value="Chromosome"/>
</dbReference>
<name>A0A6M4ARW9_9SPHN</name>
<dbReference type="EMBL" id="CP053015">
    <property type="protein sequence ID" value="QJQ31828.1"/>
    <property type="molecule type" value="Genomic_DNA"/>
</dbReference>